<feature type="compositionally biased region" description="Basic and acidic residues" evidence="1">
    <location>
        <begin position="980"/>
        <end position="992"/>
    </location>
</feature>
<feature type="transmembrane region" description="Helical" evidence="2">
    <location>
        <begin position="512"/>
        <end position="532"/>
    </location>
</feature>
<keyword evidence="2" id="KW-1133">Transmembrane helix</keyword>
<dbReference type="GO" id="GO:0005227">
    <property type="term" value="F:calcium-activated cation channel activity"/>
    <property type="evidence" value="ECO:0007669"/>
    <property type="project" value="InterPro"/>
</dbReference>
<name>A0A7S2MCA3_9STRA</name>
<accession>A0A7S2MCA3</accession>
<feature type="transmembrane region" description="Helical" evidence="2">
    <location>
        <begin position="95"/>
        <end position="115"/>
    </location>
</feature>
<keyword evidence="2" id="KW-0472">Membrane</keyword>
<keyword evidence="2" id="KW-0812">Transmembrane</keyword>
<gene>
    <name evidence="3" type="ORF">DSPE1174_LOCUS28441</name>
</gene>
<sequence>MEQAEKARRPMPLIVRLGKRWGLHFINEDGENDKYEGVSYQEGLQHKLTNNIARGVKQPDGSMRKLGAGDNHPDAQQYDVYSTTLDDLGDFGLGVGLYFSTLLILAWTMFFMGLLNINAVLYYSSASYSGQGQKASLNTAGFSAYIPGDLMGSAWCPNERMSLVSYAEYSLDIYGEIDIESITGVEGAGQVMSLAEFASTKGVDDALEIDAEMTLAFNEYLLEGALKHDCPYETIQGYIDMVISIIFIGVMLFMGYRQGQIANDIDGQAQTSQDYAILVDDPGLEDIDVHVWKDHFEQFGDGDDGIMSVTVAYRNGVLLTQLINRRAIIRTLNMLGWANKTDDDYCEEGIRSAMIRGFTVDILEETFSSTKEKLKFNIMNSAALGPFLGGIKFWTNKLNDLNRDIKVLLRWFEDIGGAKAGRVYVLFTREEDRNICLDVLSIGSILALMDWDKPSFLQSPEYRKDVHKLRFDSVNVLGEEPEPNVLAISQAPEPEDVNWENLDYTEAEVTKLTTFFGTVTCSIVAVICMMVWQTNKEYVALAISAANGSLLSIMKEINKKEPHPTKTRQEAALLFKLVLARWAISGVIFYVVTDWSSTVKAENIKALVAILLTDAIMNPVVRLCDFGGLFLTYVKAPASKTQEGMNECFKGAEWFLAERFADLSKTILICMCFSAIVPQSYFITGLAVTVNYWADKYCLFRIWQVPPMIDSTIVATARTQLSITVVFHCFYTLHYIAGWPFDSVNHVPHEDWICKAANVTSPCYAKTDSKQQWSHGNIVIFDPPDYLDEANQELCLAYQRYTAVLMTFVLVIYLGQALWAFGKNLVIGSKSGSDDVARRPKKKEEMYYKKGKAGEPILGTDDDVGLFAYVPQIRHPGLIYPQMATFLPDWEGERWGEARDETKPWFPKEMNQWQENETVTMMNTDGEKTSVTFKANSLYDDPILNGYEKDSIFSHCRVFHEPEQALAEKKSKKKKKKKVKENVMEERETRRS</sequence>
<feature type="transmembrane region" description="Helical" evidence="2">
    <location>
        <begin position="574"/>
        <end position="592"/>
    </location>
</feature>
<evidence type="ECO:0000256" key="2">
    <source>
        <dbReference type="SAM" id="Phobius"/>
    </source>
</evidence>
<feature type="compositionally biased region" description="Basic residues" evidence="1">
    <location>
        <begin position="970"/>
        <end position="979"/>
    </location>
</feature>
<reference evidence="3" key="1">
    <citation type="submission" date="2021-01" db="EMBL/GenBank/DDBJ databases">
        <authorList>
            <person name="Corre E."/>
            <person name="Pelletier E."/>
            <person name="Niang G."/>
            <person name="Scheremetjew M."/>
            <person name="Finn R."/>
            <person name="Kale V."/>
            <person name="Holt S."/>
            <person name="Cochrane G."/>
            <person name="Meng A."/>
            <person name="Brown T."/>
            <person name="Cohen L."/>
        </authorList>
    </citation>
    <scope>NUCLEOTIDE SEQUENCE</scope>
    <source>
        <strain evidence="3">CCMP1381</strain>
    </source>
</reference>
<feature type="transmembrane region" description="Helical" evidence="2">
    <location>
        <begin position="235"/>
        <end position="256"/>
    </location>
</feature>
<evidence type="ECO:0000256" key="1">
    <source>
        <dbReference type="SAM" id="MobiDB-lite"/>
    </source>
</evidence>
<dbReference type="GO" id="GO:0005886">
    <property type="term" value="C:plasma membrane"/>
    <property type="evidence" value="ECO:0007669"/>
    <property type="project" value="TreeGrafter"/>
</dbReference>
<feature type="transmembrane region" description="Helical" evidence="2">
    <location>
        <begin position="666"/>
        <end position="694"/>
    </location>
</feature>
<dbReference type="EMBL" id="HBGS01054983">
    <property type="protein sequence ID" value="CAD9475422.1"/>
    <property type="molecule type" value="Transcribed_RNA"/>
</dbReference>
<protein>
    <submittedName>
        <fullName evidence="3">Uncharacterized protein</fullName>
    </submittedName>
</protein>
<dbReference type="PANTHER" id="PTHR13018">
    <property type="entry name" value="PROBABLE MEMBRANE PROTEIN DUF221-RELATED"/>
    <property type="match status" value="1"/>
</dbReference>
<dbReference type="AlphaFoldDB" id="A0A7S2MCA3"/>
<dbReference type="InterPro" id="IPR045122">
    <property type="entry name" value="Csc1-like"/>
</dbReference>
<proteinExistence type="predicted"/>
<feature type="transmembrane region" description="Helical" evidence="2">
    <location>
        <begin position="801"/>
        <end position="821"/>
    </location>
</feature>
<organism evidence="3">
    <name type="scientific">Octactis speculum</name>
    <dbReference type="NCBI Taxonomy" id="3111310"/>
    <lineage>
        <taxon>Eukaryota</taxon>
        <taxon>Sar</taxon>
        <taxon>Stramenopiles</taxon>
        <taxon>Ochrophyta</taxon>
        <taxon>Dictyochophyceae</taxon>
        <taxon>Dictyochales</taxon>
        <taxon>Dictyochaceae</taxon>
        <taxon>Octactis</taxon>
    </lineage>
</organism>
<feature type="region of interest" description="Disordered" evidence="1">
    <location>
        <begin position="964"/>
        <end position="992"/>
    </location>
</feature>
<dbReference type="PANTHER" id="PTHR13018:SF135">
    <property type="entry name" value="CSC1_OSCA1-LIKE 7TM REGION DOMAIN-CONTAINING PROTEIN"/>
    <property type="match status" value="1"/>
</dbReference>
<evidence type="ECO:0000313" key="3">
    <source>
        <dbReference type="EMBL" id="CAD9475422.1"/>
    </source>
</evidence>